<feature type="domain" description="RRP12 N-terminal HEAT" evidence="6">
    <location>
        <begin position="17"/>
        <end position="274"/>
    </location>
</feature>
<evidence type="ECO:0000259" key="5">
    <source>
        <dbReference type="Pfam" id="PF08161"/>
    </source>
</evidence>
<feature type="region of interest" description="Disordered" evidence="4">
    <location>
        <begin position="1011"/>
        <end position="1207"/>
    </location>
</feature>
<evidence type="ECO:0000256" key="2">
    <source>
        <dbReference type="ARBA" id="ARBA00007690"/>
    </source>
</evidence>
<feature type="compositionally biased region" description="Basic and acidic residues" evidence="4">
    <location>
        <begin position="1050"/>
        <end position="1068"/>
    </location>
</feature>
<dbReference type="STRING" id="50990.A0A4Y7QGA4"/>
<dbReference type="SUPFAM" id="SSF48371">
    <property type="entry name" value="ARM repeat"/>
    <property type="match status" value="1"/>
</dbReference>
<feature type="compositionally biased region" description="Basic and acidic residues" evidence="4">
    <location>
        <begin position="1111"/>
        <end position="1120"/>
    </location>
</feature>
<protein>
    <submittedName>
        <fullName evidence="7">NUC173-domain-containing protein</fullName>
    </submittedName>
</protein>
<dbReference type="Pfam" id="PF25772">
    <property type="entry name" value="HEAT_RRP12_N"/>
    <property type="match status" value="1"/>
</dbReference>
<evidence type="ECO:0000256" key="1">
    <source>
        <dbReference type="ARBA" id="ARBA00004123"/>
    </source>
</evidence>
<evidence type="ECO:0000259" key="6">
    <source>
        <dbReference type="Pfam" id="PF25772"/>
    </source>
</evidence>
<dbReference type="OrthoDB" id="2192888at2759"/>
<accession>A0A4Y7QGA4</accession>
<dbReference type="Pfam" id="PF08161">
    <property type="entry name" value="RRP12_HEAT"/>
    <property type="match status" value="1"/>
</dbReference>
<keyword evidence="3" id="KW-0539">Nucleus</keyword>
<name>A0A4Y7QGA4_9AGAM</name>
<evidence type="ECO:0000256" key="4">
    <source>
        <dbReference type="SAM" id="MobiDB-lite"/>
    </source>
</evidence>
<dbReference type="Proteomes" id="UP000294933">
    <property type="component" value="Unassembled WGS sequence"/>
</dbReference>
<keyword evidence="8" id="KW-1185">Reference proteome</keyword>
<dbReference type="VEuPathDB" id="FungiDB:BD410DRAFT_742629"/>
<dbReference type="AlphaFoldDB" id="A0A4Y7QGA4"/>
<dbReference type="GO" id="GO:0005634">
    <property type="term" value="C:nucleus"/>
    <property type="evidence" value="ECO:0007669"/>
    <property type="project" value="UniProtKB-SubCell"/>
</dbReference>
<dbReference type="Gene3D" id="1.25.10.10">
    <property type="entry name" value="Leucine-rich Repeat Variant"/>
    <property type="match status" value="3"/>
</dbReference>
<dbReference type="InterPro" id="IPR057860">
    <property type="entry name" value="HEAT_RRP12_N"/>
</dbReference>
<proteinExistence type="inferred from homology"/>
<evidence type="ECO:0000256" key="3">
    <source>
        <dbReference type="ARBA" id="ARBA00023242"/>
    </source>
</evidence>
<dbReference type="InterPro" id="IPR052087">
    <property type="entry name" value="RRP12"/>
</dbReference>
<evidence type="ECO:0000313" key="7">
    <source>
        <dbReference type="EMBL" id="TDL26142.1"/>
    </source>
</evidence>
<feature type="domain" description="RRP12 HEAT" evidence="5">
    <location>
        <begin position="349"/>
        <end position="652"/>
    </location>
</feature>
<dbReference type="InterPro" id="IPR016024">
    <property type="entry name" value="ARM-type_fold"/>
</dbReference>
<dbReference type="EMBL" id="ML170162">
    <property type="protein sequence ID" value="TDL26142.1"/>
    <property type="molecule type" value="Genomic_DNA"/>
</dbReference>
<dbReference type="PANTHER" id="PTHR48287:SF1">
    <property type="entry name" value="ARM REPEAT SUPERFAMILY PROTEIN"/>
    <property type="match status" value="1"/>
</dbReference>
<comment type="similarity">
    <text evidence="2">Belongs to the RRP12 family.</text>
</comment>
<evidence type="ECO:0000313" key="8">
    <source>
        <dbReference type="Proteomes" id="UP000294933"/>
    </source>
</evidence>
<comment type="subcellular location">
    <subcellularLocation>
        <location evidence="1">Nucleus</location>
    </subcellularLocation>
</comment>
<sequence length="1259" mass="136960">MAAELEAALQKIRPHKTSSVAHQKAPATLLGAVETTFKEQNTERSPTAYFAALLTTLDSTVQKERAGQFSLAEGDLLPAELYLLALVAPHVPPPVLRTNLDTVLSLTAVLWPSLIPHAPPLRSQLSMYNAVLLALDRSQLEIPTVRQSFATILQLVGDSRPKVRRKAADLVRDVLESPPSPLVQHPYTESVAEWSLKTLAGVNAGGVGKQKGKKSEADPTSVGIHILSFLRPVLPSLPSSCLPQITNSLLSLPRLGNPFLSQSAYLVLSQLLSSTLNPEDPFPRNVNAQISQILKVIISSPPVKTDNALLPSWLQVVGNVVLVYSSSDNEACALEVPHVWKVIFAYLESKDSAVRRETAATLDSVAQGISHAMIESAVQAVDSSTSLTQIVQQVTKALDALPFARAIPEVLSVVSTLIKALRYRPGGRASPTAAELLLLPLIQTIGDLRVKKGFEHKEAADNVLRTAMSVVGPEALLSALPLNLEPADRASGMEPRAFLLPLLTVQHPSPLQHFVSYFVPLTEGMFNLQQNAETEGRGSEAKMWSVLVSQIWNGLPEYCRNSPNLQEALTPQLAQMLSQLLYNQPELRPAVLKALIIVVQSNVSLCSPTGDTSDSLSKDGDVITVEEAAQNVEFIRSQAESWLAVLFNVFSSVDKGGNNLVGDAIGVWASVTKPEDIAKTCRKVGGLFKTNLEKGALSAQPSNDQHSVIATTQDILVLLLPYYPAGEAKALFNLCLSTDVLTNKDNGVQKRGYKLLYKLVESGKVDVNSESTLAVLEEVADETAAAAKRDRLTLIKTLITHLSSTSLHVIPSLIPEAVLGTKEPSEKARTAAFELIVEMGNKMSQGGIVKRSKLNGMDDDSPSEATASIEEYLTMVAGGLAGATPHMISATVTAISRLVFEFKDTIPPPMLSEIFTTLLVFLTSTNREIVKSTLGFIKLAIHTLPVDLMHPHLKQLVTALLGWSHDHKNHFKDKVRHVFERMIRRFGWEDVYASAGEDEASKFLLNIKKRKDRAKRKKAQDNNDESDEEAKPKVATGNAFEDVLYGSESEGDKSDDEHKGTRRPEVQKRSKQTGARLRIDDDEPMDLLHGVNTRLTTGQGNTRRKPGQDASKFKTDEESGKMVIDNDSDSDDNEDRAKVKPSEDVAGAAYYESLTSADGFTRGPNGRIKFNKDTKKRRRENDQAGSDVEMADATPTTTAAGHKKAKRDTVVKLGREFKAKKAGGDVKKGGVDPYAYLPLGQAAKKKGKGHERIAVIGKR</sequence>
<reference evidence="7 8" key="1">
    <citation type="submission" date="2018-06" db="EMBL/GenBank/DDBJ databases">
        <title>A transcriptomic atlas of mushroom development highlights an independent origin of complex multicellularity.</title>
        <authorList>
            <consortium name="DOE Joint Genome Institute"/>
            <person name="Krizsan K."/>
            <person name="Almasi E."/>
            <person name="Merenyi Z."/>
            <person name="Sahu N."/>
            <person name="Viragh M."/>
            <person name="Koszo T."/>
            <person name="Mondo S."/>
            <person name="Kiss B."/>
            <person name="Balint B."/>
            <person name="Kues U."/>
            <person name="Barry K."/>
            <person name="Hegedus J.C."/>
            <person name="Henrissat B."/>
            <person name="Johnson J."/>
            <person name="Lipzen A."/>
            <person name="Ohm R."/>
            <person name="Nagy I."/>
            <person name="Pangilinan J."/>
            <person name="Yan J."/>
            <person name="Xiong Y."/>
            <person name="Grigoriev I.V."/>
            <person name="Hibbett D.S."/>
            <person name="Nagy L.G."/>
        </authorList>
    </citation>
    <scope>NUCLEOTIDE SEQUENCE [LARGE SCALE GENOMIC DNA]</scope>
    <source>
        <strain evidence="7 8">SZMC22713</strain>
    </source>
</reference>
<organism evidence="7 8">
    <name type="scientific">Rickenella mellea</name>
    <dbReference type="NCBI Taxonomy" id="50990"/>
    <lineage>
        <taxon>Eukaryota</taxon>
        <taxon>Fungi</taxon>
        <taxon>Dikarya</taxon>
        <taxon>Basidiomycota</taxon>
        <taxon>Agaricomycotina</taxon>
        <taxon>Agaricomycetes</taxon>
        <taxon>Hymenochaetales</taxon>
        <taxon>Rickenellaceae</taxon>
        <taxon>Rickenella</taxon>
    </lineage>
</organism>
<dbReference type="InterPro" id="IPR011989">
    <property type="entry name" value="ARM-like"/>
</dbReference>
<dbReference type="InterPro" id="IPR012978">
    <property type="entry name" value="HEAT_RRP12"/>
</dbReference>
<gene>
    <name evidence="7" type="ORF">BD410DRAFT_742629</name>
</gene>
<dbReference type="PANTHER" id="PTHR48287">
    <property type="entry name" value="ARM REPEAT SUPERFAMILY PROTEIN"/>
    <property type="match status" value="1"/>
</dbReference>